<dbReference type="Proteomes" id="UP000192330">
    <property type="component" value="Unassembled WGS sequence"/>
</dbReference>
<keyword evidence="1" id="KW-0732">Signal</keyword>
<protein>
    <recommendedName>
        <fullName evidence="4">HEAT repeat domain-containing protein</fullName>
    </recommendedName>
</protein>
<reference evidence="2 3" key="1">
    <citation type="submission" date="2017-04" db="EMBL/GenBank/DDBJ databases">
        <authorList>
            <person name="Afonso C.L."/>
            <person name="Miller P.J."/>
            <person name="Scott M.A."/>
            <person name="Spackman E."/>
            <person name="Goraichik I."/>
            <person name="Dimitrov K.M."/>
            <person name="Suarez D.L."/>
            <person name="Swayne D.E."/>
        </authorList>
    </citation>
    <scope>NUCLEOTIDE SEQUENCE [LARGE SCALE GENOMIC DNA]</scope>
    <source>
        <strain evidence="2 3">CGMCC 1.12644</strain>
    </source>
</reference>
<accession>A0A1W1ZFH8</accession>
<dbReference type="EMBL" id="FWYD01000001">
    <property type="protein sequence ID" value="SMC47164.1"/>
    <property type="molecule type" value="Genomic_DNA"/>
</dbReference>
<evidence type="ECO:0000313" key="3">
    <source>
        <dbReference type="Proteomes" id="UP000192330"/>
    </source>
</evidence>
<keyword evidence="3" id="KW-1185">Reference proteome</keyword>
<dbReference type="AlphaFoldDB" id="A0A1W1ZFH8"/>
<evidence type="ECO:0000313" key="2">
    <source>
        <dbReference type="EMBL" id="SMC47164.1"/>
    </source>
</evidence>
<evidence type="ECO:0000256" key="1">
    <source>
        <dbReference type="SAM" id="SignalP"/>
    </source>
</evidence>
<feature type="chain" id="PRO_5012935704" description="HEAT repeat domain-containing protein" evidence="1">
    <location>
        <begin position="17"/>
        <end position="223"/>
    </location>
</feature>
<sequence length="223" mass="23504">MVKCLGLRLFSTVRHAGTCGIIALAVGLGNGAAAQTSQNTTQSFEEFQASVSAGAQRIAKYQEVLQNPDARIQYEAVRLLLKSGDPALVRIAKEHALFSTNPVLRNSAILAIFEAGGNLRIEVTATDESSANVLKWVSDAGGTHDGKKGNHIFNIGAKAENCWMSGQERYAICELTVSGTSVQFKSNRGKGSQASLALGPDGVLRGVIFAEGGQANAAIDLKE</sequence>
<gene>
    <name evidence="2" type="ORF">SAMN06295998_101533</name>
</gene>
<dbReference type="STRING" id="1387277.SAMN06295998_101533"/>
<name>A0A1W1ZFH8_9RHOB</name>
<proteinExistence type="predicted"/>
<feature type="signal peptide" evidence="1">
    <location>
        <begin position="1"/>
        <end position="16"/>
    </location>
</feature>
<evidence type="ECO:0008006" key="4">
    <source>
        <dbReference type="Google" id="ProtNLM"/>
    </source>
</evidence>
<organism evidence="2 3">
    <name type="scientific">Primorskyibacter flagellatus</name>
    <dbReference type="NCBI Taxonomy" id="1387277"/>
    <lineage>
        <taxon>Bacteria</taxon>
        <taxon>Pseudomonadati</taxon>
        <taxon>Pseudomonadota</taxon>
        <taxon>Alphaproteobacteria</taxon>
        <taxon>Rhodobacterales</taxon>
        <taxon>Roseobacteraceae</taxon>
        <taxon>Primorskyibacter</taxon>
    </lineage>
</organism>